<evidence type="ECO:0000256" key="1">
    <source>
        <dbReference type="SAM" id="MobiDB-lite"/>
    </source>
</evidence>
<evidence type="ECO:0000313" key="3">
    <source>
        <dbReference type="Proteomes" id="UP000257109"/>
    </source>
</evidence>
<feature type="compositionally biased region" description="Basic residues" evidence="1">
    <location>
        <begin position="81"/>
        <end position="91"/>
    </location>
</feature>
<evidence type="ECO:0008006" key="4">
    <source>
        <dbReference type="Google" id="ProtNLM"/>
    </source>
</evidence>
<dbReference type="EMBL" id="QJKJ01000525">
    <property type="protein sequence ID" value="RDY12135.1"/>
    <property type="molecule type" value="Genomic_DNA"/>
</dbReference>
<dbReference type="Proteomes" id="UP000257109">
    <property type="component" value="Unassembled WGS sequence"/>
</dbReference>
<feature type="region of interest" description="Disordered" evidence="1">
    <location>
        <begin position="78"/>
        <end position="97"/>
    </location>
</feature>
<name>A0A371IAW0_MUCPR</name>
<proteinExistence type="predicted"/>
<dbReference type="AlphaFoldDB" id="A0A371IAW0"/>
<protein>
    <recommendedName>
        <fullName evidence="4">Retrotransposon gag domain-containing protein</fullName>
    </recommendedName>
</protein>
<gene>
    <name evidence="2" type="ORF">CR513_03107</name>
</gene>
<keyword evidence="3" id="KW-1185">Reference proteome</keyword>
<comment type="caution">
    <text evidence="2">The sequence shown here is derived from an EMBL/GenBank/DDBJ whole genome shotgun (WGS) entry which is preliminary data.</text>
</comment>
<feature type="non-terminal residue" evidence="2">
    <location>
        <position position="1"/>
    </location>
</feature>
<reference evidence="2" key="1">
    <citation type="submission" date="2018-05" db="EMBL/GenBank/DDBJ databases">
        <title>Draft genome of Mucuna pruriens seed.</title>
        <authorList>
            <person name="Nnadi N.E."/>
            <person name="Vos R."/>
            <person name="Hasami M.H."/>
            <person name="Devisetty U.K."/>
            <person name="Aguiy J.C."/>
        </authorList>
    </citation>
    <scope>NUCLEOTIDE SEQUENCE [LARGE SCALE GENOMIC DNA]</scope>
    <source>
        <strain evidence="2">JCA_2017</strain>
    </source>
</reference>
<organism evidence="2 3">
    <name type="scientific">Mucuna pruriens</name>
    <name type="common">Velvet bean</name>
    <name type="synonym">Dolichos pruriens</name>
    <dbReference type="NCBI Taxonomy" id="157652"/>
    <lineage>
        <taxon>Eukaryota</taxon>
        <taxon>Viridiplantae</taxon>
        <taxon>Streptophyta</taxon>
        <taxon>Embryophyta</taxon>
        <taxon>Tracheophyta</taxon>
        <taxon>Spermatophyta</taxon>
        <taxon>Magnoliopsida</taxon>
        <taxon>eudicotyledons</taxon>
        <taxon>Gunneridae</taxon>
        <taxon>Pentapetalae</taxon>
        <taxon>rosids</taxon>
        <taxon>fabids</taxon>
        <taxon>Fabales</taxon>
        <taxon>Fabaceae</taxon>
        <taxon>Papilionoideae</taxon>
        <taxon>50 kb inversion clade</taxon>
        <taxon>NPAAA clade</taxon>
        <taxon>indigoferoid/millettioid clade</taxon>
        <taxon>Phaseoleae</taxon>
        <taxon>Mucuna</taxon>
    </lineage>
</organism>
<sequence length="179" mass="21797">MGSSSIDVENLSPKTKIMMKYIKKLEEKIEKLRRGLEYMRLHTQSVNVKEKKKKDVFRKESEGIHDEGYRSHLSRFSRSQRSGRIRRHKRHKEDPKRTPIELIKGKISPFLCDRRPNVYYDWEMEVKQNLECFDCEDVIKVKLIILSFKYYALIWWNEISINIRRMRITFIESWDELKK</sequence>
<evidence type="ECO:0000313" key="2">
    <source>
        <dbReference type="EMBL" id="RDY12135.1"/>
    </source>
</evidence>
<accession>A0A371IAW0</accession>